<organism evidence="2 3">
    <name type="scientific">Streptomyces sporangiiformans</name>
    <dbReference type="NCBI Taxonomy" id="2315329"/>
    <lineage>
        <taxon>Bacteria</taxon>
        <taxon>Bacillati</taxon>
        <taxon>Actinomycetota</taxon>
        <taxon>Actinomycetes</taxon>
        <taxon>Kitasatosporales</taxon>
        <taxon>Streptomycetaceae</taxon>
        <taxon>Streptomyces</taxon>
    </lineage>
</organism>
<gene>
    <name evidence="2" type="ORF">FGD71_003370</name>
</gene>
<evidence type="ECO:0000313" key="2">
    <source>
        <dbReference type="EMBL" id="TPQ23629.1"/>
    </source>
</evidence>
<accession>A0A505DQW0</accession>
<proteinExistence type="predicted"/>
<name>A0A505DQW0_9ACTN</name>
<dbReference type="RefSeq" id="WP_119098860.1">
    <property type="nucleotide sequence ID" value="NZ_QXMJ01000044.1"/>
</dbReference>
<keyword evidence="3" id="KW-1185">Reference proteome</keyword>
<sequence>MYVNMRMLKVNAVLAVLLLWFVSVVALRAVIDSGKTWTYDKVFTDTGTLSAVIATADDDTWAAGDGLLLHDDGTGWQHRPMPASLGARVFDHVRFDAVDSGGFLFTASLDEGNVSRMARWDGTRWTALPELPAGHRASDVRAFAADDIWVLDGETGAYHWDGTGWRAMDLPVTVTALDGVASDDLWAVGYHHPDGFDEDLGQKGAQPATMHWDGRAWKTVRTPEYHYTVPAPEELAYFTEVVALAKDDVRVYGDHTSISEDDEPDPPPEDIRRRRNGTRWITLPNSEGACGDRGAWVDDGKRGAVLSASRYLTADGLCEEIAQSKPPSIDGIDSDSQQSLRLNAITAVPGTDKIIGVGTVGDSLVIVSLKR</sequence>
<evidence type="ECO:0000256" key="1">
    <source>
        <dbReference type="SAM" id="MobiDB-lite"/>
    </source>
</evidence>
<reference evidence="2 3" key="1">
    <citation type="submission" date="2019-06" db="EMBL/GenBank/DDBJ databases">
        <title>Streptomyces sporangiiformans sp. nov., a novel actinomycete isolated from soil in Mount Song.</title>
        <authorList>
            <person name="Han L."/>
        </authorList>
    </citation>
    <scope>NUCLEOTIDE SEQUENCE [LARGE SCALE GENOMIC DNA]</scope>
    <source>
        <strain evidence="2 3">NEAU-SSA 1</strain>
    </source>
</reference>
<dbReference type="AlphaFoldDB" id="A0A505DQW0"/>
<feature type="region of interest" description="Disordered" evidence="1">
    <location>
        <begin position="255"/>
        <end position="276"/>
    </location>
</feature>
<feature type="compositionally biased region" description="Acidic residues" evidence="1">
    <location>
        <begin position="259"/>
        <end position="268"/>
    </location>
</feature>
<dbReference type="Proteomes" id="UP000317378">
    <property type="component" value="Unassembled WGS sequence"/>
</dbReference>
<protein>
    <recommendedName>
        <fullName evidence="4">WD40 repeat domain-containing protein</fullName>
    </recommendedName>
</protein>
<dbReference type="OrthoDB" id="3454650at2"/>
<comment type="caution">
    <text evidence="2">The sequence shown here is derived from an EMBL/GenBank/DDBJ whole genome shotgun (WGS) entry which is preliminary data.</text>
</comment>
<evidence type="ECO:0008006" key="4">
    <source>
        <dbReference type="Google" id="ProtNLM"/>
    </source>
</evidence>
<evidence type="ECO:0000313" key="3">
    <source>
        <dbReference type="Proteomes" id="UP000317378"/>
    </source>
</evidence>
<dbReference type="EMBL" id="VCHX02000044">
    <property type="protein sequence ID" value="TPQ23629.1"/>
    <property type="molecule type" value="Genomic_DNA"/>
</dbReference>